<organism evidence="4 5">
    <name type="scientific">Filimonas zeae</name>
    <dbReference type="NCBI Taxonomy" id="1737353"/>
    <lineage>
        <taxon>Bacteria</taxon>
        <taxon>Pseudomonadati</taxon>
        <taxon>Bacteroidota</taxon>
        <taxon>Chitinophagia</taxon>
        <taxon>Chitinophagales</taxon>
        <taxon>Chitinophagaceae</taxon>
        <taxon>Filimonas</taxon>
    </lineage>
</organism>
<comment type="caution">
    <text evidence="4">The sequence shown here is derived from an EMBL/GenBank/DDBJ whole genome shotgun (WGS) entry which is preliminary data.</text>
</comment>
<evidence type="ECO:0000256" key="1">
    <source>
        <dbReference type="SAM" id="Phobius"/>
    </source>
</evidence>
<keyword evidence="1" id="KW-1133">Transmembrane helix</keyword>
<evidence type="ECO:0008006" key="6">
    <source>
        <dbReference type="Google" id="ProtNLM"/>
    </source>
</evidence>
<dbReference type="InterPro" id="IPR012373">
    <property type="entry name" value="Ferrdict_sens_TM"/>
</dbReference>
<name>A0A917IPA8_9BACT</name>
<dbReference type="Pfam" id="PF16344">
    <property type="entry name" value="FecR_C"/>
    <property type="match status" value="1"/>
</dbReference>
<keyword evidence="1" id="KW-0812">Transmembrane</keyword>
<evidence type="ECO:0000313" key="4">
    <source>
        <dbReference type="EMBL" id="GGH60322.1"/>
    </source>
</evidence>
<dbReference type="InterPro" id="IPR006860">
    <property type="entry name" value="FecR"/>
</dbReference>
<evidence type="ECO:0000259" key="3">
    <source>
        <dbReference type="Pfam" id="PF16344"/>
    </source>
</evidence>
<keyword evidence="5" id="KW-1185">Reference proteome</keyword>
<dbReference type="Pfam" id="PF04773">
    <property type="entry name" value="FecR"/>
    <property type="match status" value="1"/>
</dbReference>
<feature type="domain" description="FecR protein" evidence="2">
    <location>
        <begin position="139"/>
        <end position="229"/>
    </location>
</feature>
<dbReference type="PANTHER" id="PTHR30273:SF2">
    <property type="entry name" value="PROTEIN FECR"/>
    <property type="match status" value="1"/>
</dbReference>
<feature type="transmembrane region" description="Helical" evidence="1">
    <location>
        <begin position="105"/>
        <end position="126"/>
    </location>
</feature>
<dbReference type="RefSeq" id="WP_188950688.1">
    <property type="nucleotide sequence ID" value="NZ_BMIB01000001.1"/>
</dbReference>
<dbReference type="PANTHER" id="PTHR30273">
    <property type="entry name" value="PERIPLASMIC SIGNAL SENSOR AND SIGMA FACTOR ACTIVATOR FECR-RELATED"/>
    <property type="match status" value="1"/>
</dbReference>
<reference evidence="4" key="2">
    <citation type="submission" date="2020-09" db="EMBL/GenBank/DDBJ databases">
        <authorList>
            <person name="Sun Q."/>
            <person name="Zhou Y."/>
        </authorList>
    </citation>
    <scope>NUCLEOTIDE SEQUENCE</scope>
    <source>
        <strain evidence="4">CGMCC 1.15290</strain>
    </source>
</reference>
<keyword evidence="1" id="KW-0472">Membrane</keyword>
<dbReference type="Gene3D" id="3.55.50.30">
    <property type="match status" value="1"/>
</dbReference>
<evidence type="ECO:0000313" key="5">
    <source>
        <dbReference type="Proteomes" id="UP000627292"/>
    </source>
</evidence>
<protein>
    <recommendedName>
        <fullName evidence="6">FecR family protein</fullName>
    </recommendedName>
</protein>
<evidence type="ECO:0000259" key="2">
    <source>
        <dbReference type="Pfam" id="PF04773"/>
    </source>
</evidence>
<dbReference type="Gene3D" id="2.60.120.1440">
    <property type="match status" value="1"/>
</dbReference>
<dbReference type="EMBL" id="BMIB01000001">
    <property type="protein sequence ID" value="GGH60322.1"/>
    <property type="molecule type" value="Genomic_DNA"/>
</dbReference>
<dbReference type="PIRSF" id="PIRSF018266">
    <property type="entry name" value="FecR"/>
    <property type="match status" value="1"/>
</dbReference>
<feature type="domain" description="Protein FecR C-terminal" evidence="3">
    <location>
        <begin position="276"/>
        <end position="339"/>
    </location>
</feature>
<proteinExistence type="predicted"/>
<accession>A0A917IPA8</accession>
<gene>
    <name evidence="4" type="ORF">GCM10011379_08050</name>
</gene>
<sequence>MDYSLYRAEDFAADESFNRYYLRSHDKDIQFWEEWIRLHPEKMDEVIIAEQLLDRLFLRLPAEELEAEQNRMLQFMAQRRQAVIAELPAAETPAMVKHPRKRRSVLAWLAVPVAAAIAAVTVYYVLQPKPLEWQSYTNPAGKRSTVLLDDGSKVILNAGTTLQYHRWEKGDSMRIRLNGEAFFEVSPQAGRAFVVTAGEVQIAVLGTSFNVQTPANGQPHAIALVDGRIRLHTPAGDTILLPQQQARYVGKGTPLQIQSFDTEVATGWKEGIIKWKNASLEEVAATLLKTWNITLVNKSGKQPAGYTGRFVNTRYETILKSYCYINRLQYTVKGNTIILENQR</sequence>
<dbReference type="Proteomes" id="UP000627292">
    <property type="component" value="Unassembled WGS sequence"/>
</dbReference>
<dbReference type="AlphaFoldDB" id="A0A917IPA8"/>
<reference evidence="4" key="1">
    <citation type="journal article" date="2014" name="Int. J. Syst. Evol. Microbiol.">
        <title>Complete genome sequence of Corynebacterium casei LMG S-19264T (=DSM 44701T), isolated from a smear-ripened cheese.</title>
        <authorList>
            <consortium name="US DOE Joint Genome Institute (JGI-PGF)"/>
            <person name="Walter F."/>
            <person name="Albersmeier A."/>
            <person name="Kalinowski J."/>
            <person name="Ruckert C."/>
        </authorList>
    </citation>
    <scope>NUCLEOTIDE SEQUENCE</scope>
    <source>
        <strain evidence="4">CGMCC 1.15290</strain>
    </source>
</reference>
<dbReference type="GO" id="GO:0016989">
    <property type="term" value="F:sigma factor antagonist activity"/>
    <property type="evidence" value="ECO:0007669"/>
    <property type="project" value="TreeGrafter"/>
</dbReference>
<dbReference type="InterPro" id="IPR032508">
    <property type="entry name" value="FecR_C"/>
</dbReference>